<dbReference type="RefSeq" id="WP_317995470.1">
    <property type="nucleotide sequence ID" value="NZ_AP025523.1"/>
</dbReference>
<dbReference type="KEGG" id="vab:WPS_31820"/>
<dbReference type="InterPro" id="IPR023393">
    <property type="entry name" value="START-like_dom_sf"/>
</dbReference>
<evidence type="ECO:0000313" key="1">
    <source>
        <dbReference type="EMBL" id="BDE07906.1"/>
    </source>
</evidence>
<name>A0AAN1XYV0_UNVUL</name>
<reference evidence="1 2" key="1">
    <citation type="journal article" date="2022" name="ISME Commun">
        <title>Vulcanimicrobium alpinus gen. nov. sp. nov., the first cultivated representative of the candidate phylum 'Eremiobacterota', is a metabolically versatile aerobic anoxygenic phototroph.</title>
        <authorList>
            <person name="Yabe S."/>
            <person name="Muto K."/>
            <person name="Abe K."/>
            <person name="Yokota A."/>
            <person name="Staudigel H."/>
            <person name="Tebo B.M."/>
        </authorList>
    </citation>
    <scope>NUCLEOTIDE SEQUENCE [LARGE SCALE GENOMIC DNA]</scope>
    <source>
        <strain evidence="1 2">WC8-2</strain>
    </source>
</reference>
<sequence>MAHDYAVDFLRAAERGIEIRVPLRDFWRSLGGHVRRPVRLVFAAYPDEDEAGRIHDALLIEWNARTRLLPDFHGTLRLRIASVESTRLSLEGAYRPPFGAFGRVFDAVAGQAIARAAMRDLLQRIGDAMERREAAYRAGSGVTA</sequence>
<dbReference type="Proteomes" id="UP001317532">
    <property type="component" value="Chromosome"/>
</dbReference>
<evidence type="ECO:0000313" key="2">
    <source>
        <dbReference type="Proteomes" id="UP001317532"/>
    </source>
</evidence>
<dbReference type="EMBL" id="AP025523">
    <property type="protein sequence ID" value="BDE07906.1"/>
    <property type="molecule type" value="Genomic_DNA"/>
</dbReference>
<proteinExistence type="predicted"/>
<organism evidence="1 2">
    <name type="scientific">Vulcanimicrobium alpinum</name>
    <dbReference type="NCBI Taxonomy" id="3016050"/>
    <lineage>
        <taxon>Bacteria</taxon>
        <taxon>Bacillati</taxon>
        <taxon>Vulcanimicrobiota</taxon>
        <taxon>Vulcanimicrobiia</taxon>
        <taxon>Vulcanimicrobiales</taxon>
        <taxon>Vulcanimicrobiaceae</taxon>
        <taxon>Vulcanimicrobium</taxon>
    </lineage>
</organism>
<keyword evidence="2" id="KW-1185">Reference proteome</keyword>
<dbReference type="Gene3D" id="3.30.530.20">
    <property type="match status" value="1"/>
</dbReference>
<dbReference type="AlphaFoldDB" id="A0AAN1XYV0"/>
<protein>
    <submittedName>
        <fullName evidence="1">Uncharacterized protein</fullName>
    </submittedName>
</protein>
<accession>A0AAN1XYV0</accession>
<gene>
    <name evidence="1" type="ORF">WPS_31820</name>
</gene>